<name>A0AA38FLU7_TAXCH</name>
<reference evidence="1 2" key="1">
    <citation type="journal article" date="2021" name="Nat. Plants">
        <title>The Taxus genome provides insights into paclitaxel biosynthesis.</title>
        <authorList>
            <person name="Xiong X."/>
            <person name="Gou J."/>
            <person name="Liao Q."/>
            <person name="Li Y."/>
            <person name="Zhou Q."/>
            <person name="Bi G."/>
            <person name="Li C."/>
            <person name="Du R."/>
            <person name="Wang X."/>
            <person name="Sun T."/>
            <person name="Guo L."/>
            <person name="Liang H."/>
            <person name="Lu P."/>
            <person name="Wu Y."/>
            <person name="Zhang Z."/>
            <person name="Ro D.K."/>
            <person name="Shang Y."/>
            <person name="Huang S."/>
            <person name="Yan J."/>
        </authorList>
    </citation>
    <scope>NUCLEOTIDE SEQUENCE [LARGE SCALE GENOMIC DNA]</scope>
    <source>
        <strain evidence="1">Ta-2019</strain>
    </source>
</reference>
<feature type="non-terminal residue" evidence="1">
    <location>
        <position position="1"/>
    </location>
</feature>
<sequence length="114" mass="12661">GVLGVDVGVFKELEKRFNILLAFTERLVVYARDCAANRVHLMLPNMQALSAPLEPVPYGWAELWLSAEGAYAFLWLGWVNAEVDNTVKVEMEEEDYLGRVSLASSVAISLETGE</sequence>
<evidence type="ECO:0000313" key="2">
    <source>
        <dbReference type="Proteomes" id="UP000824469"/>
    </source>
</evidence>
<gene>
    <name evidence="1" type="ORF">KI387_010909</name>
</gene>
<keyword evidence="2" id="KW-1185">Reference proteome</keyword>
<organism evidence="1 2">
    <name type="scientific">Taxus chinensis</name>
    <name type="common">Chinese yew</name>
    <name type="synonym">Taxus wallichiana var. chinensis</name>
    <dbReference type="NCBI Taxonomy" id="29808"/>
    <lineage>
        <taxon>Eukaryota</taxon>
        <taxon>Viridiplantae</taxon>
        <taxon>Streptophyta</taxon>
        <taxon>Embryophyta</taxon>
        <taxon>Tracheophyta</taxon>
        <taxon>Spermatophyta</taxon>
        <taxon>Pinopsida</taxon>
        <taxon>Pinidae</taxon>
        <taxon>Conifers II</taxon>
        <taxon>Cupressales</taxon>
        <taxon>Taxaceae</taxon>
        <taxon>Taxus</taxon>
    </lineage>
</organism>
<proteinExistence type="predicted"/>
<dbReference type="EMBL" id="JAHRHJ020000008">
    <property type="protein sequence ID" value="KAH9306505.1"/>
    <property type="molecule type" value="Genomic_DNA"/>
</dbReference>
<accession>A0AA38FLU7</accession>
<evidence type="ECO:0000313" key="1">
    <source>
        <dbReference type="EMBL" id="KAH9306505.1"/>
    </source>
</evidence>
<dbReference type="AlphaFoldDB" id="A0AA38FLU7"/>
<protein>
    <submittedName>
        <fullName evidence="1">Uncharacterized protein</fullName>
    </submittedName>
</protein>
<dbReference type="Proteomes" id="UP000824469">
    <property type="component" value="Unassembled WGS sequence"/>
</dbReference>
<comment type="caution">
    <text evidence="1">The sequence shown here is derived from an EMBL/GenBank/DDBJ whole genome shotgun (WGS) entry which is preliminary data.</text>
</comment>